<dbReference type="AlphaFoldDB" id="A0A6C0M217"/>
<organism evidence="2">
    <name type="scientific">viral metagenome</name>
    <dbReference type="NCBI Taxonomy" id="1070528"/>
    <lineage>
        <taxon>unclassified sequences</taxon>
        <taxon>metagenomes</taxon>
        <taxon>organismal metagenomes</taxon>
    </lineage>
</organism>
<feature type="compositionally biased region" description="Basic residues" evidence="1">
    <location>
        <begin position="78"/>
        <end position="90"/>
    </location>
</feature>
<accession>A0A6C0M217</accession>
<protein>
    <submittedName>
        <fullName evidence="2">Uncharacterized protein</fullName>
    </submittedName>
</protein>
<feature type="region of interest" description="Disordered" evidence="1">
    <location>
        <begin position="38"/>
        <end position="90"/>
    </location>
</feature>
<evidence type="ECO:0000313" key="2">
    <source>
        <dbReference type="EMBL" id="QHU36573.1"/>
    </source>
</evidence>
<dbReference type="EMBL" id="MN740640">
    <property type="protein sequence ID" value="QHU36573.1"/>
    <property type="molecule type" value="Genomic_DNA"/>
</dbReference>
<evidence type="ECO:0000256" key="1">
    <source>
        <dbReference type="SAM" id="MobiDB-lite"/>
    </source>
</evidence>
<feature type="compositionally biased region" description="Acidic residues" evidence="1">
    <location>
        <begin position="48"/>
        <end position="65"/>
    </location>
</feature>
<proteinExistence type="predicted"/>
<sequence length="90" mass="10524">MANKWLMHVKKTMKTMKAKGTYKKGEGLKQVIKAAKATYHKGHKGGADEDEKEEEEDKKEDEAEEEDKKASALFDGGRRRRTRRRTRRHH</sequence>
<name>A0A6C0M217_9ZZZZ</name>
<reference evidence="2" key="1">
    <citation type="journal article" date="2020" name="Nature">
        <title>Giant virus diversity and host interactions through global metagenomics.</title>
        <authorList>
            <person name="Schulz F."/>
            <person name="Roux S."/>
            <person name="Paez-Espino D."/>
            <person name="Jungbluth S."/>
            <person name="Walsh D.A."/>
            <person name="Denef V.J."/>
            <person name="McMahon K.D."/>
            <person name="Konstantinidis K.T."/>
            <person name="Eloe-Fadrosh E.A."/>
            <person name="Kyrpides N.C."/>
            <person name="Woyke T."/>
        </authorList>
    </citation>
    <scope>NUCLEOTIDE SEQUENCE</scope>
    <source>
        <strain evidence="2">GVMAG-S-1035231-58</strain>
    </source>
</reference>